<dbReference type="Proteomes" id="UP000177821">
    <property type="component" value="Unassembled WGS sequence"/>
</dbReference>
<feature type="binding site" evidence="7">
    <location>
        <position position="130"/>
    </location>
    <ligand>
        <name>Zn(2+)</name>
        <dbReference type="ChEBI" id="CHEBI:29105"/>
        <note>catalytic</note>
    </ligand>
</feature>
<dbReference type="NCBIfam" id="TIGR00043">
    <property type="entry name" value="rRNA maturation RNase YbeY"/>
    <property type="match status" value="1"/>
</dbReference>
<evidence type="ECO:0000256" key="4">
    <source>
        <dbReference type="ARBA" id="ARBA00022759"/>
    </source>
</evidence>
<dbReference type="PROSITE" id="PS01306">
    <property type="entry name" value="UPF0054"/>
    <property type="match status" value="1"/>
</dbReference>
<evidence type="ECO:0000256" key="3">
    <source>
        <dbReference type="ARBA" id="ARBA00022723"/>
    </source>
</evidence>
<keyword evidence="2 7" id="KW-0540">Nuclease</keyword>
<dbReference type="SUPFAM" id="SSF55486">
    <property type="entry name" value="Metalloproteases ('zincins'), catalytic domain"/>
    <property type="match status" value="1"/>
</dbReference>
<dbReference type="AlphaFoldDB" id="A0A1G1WR43"/>
<feature type="binding site" evidence="7">
    <location>
        <position position="124"/>
    </location>
    <ligand>
        <name>Zn(2+)</name>
        <dbReference type="ChEBI" id="CHEBI:29105"/>
        <note>catalytic</note>
    </ligand>
</feature>
<dbReference type="GO" id="GO:0004222">
    <property type="term" value="F:metalloendopeptidase activity"/>
    <property type="evidence" value="ECO:0007669"/>
    <property type="project" value="InterPro"/>
</dbReference>
<evidence type="ECO:0000256" key="5">
    <source>
        <dbReference type="ARBA" id="ARBA00022801"/>
    </source>
</evidence>
<evidence type="ECO:0000313" key="8">
    <source>
        <dbReference type="EMBL" id="OGY30198.1"/>
    </source>
</evidence>
<organism evidence="8 9">
    <name type="scientific">Candidatus Woykebacteria bacterium RIFCSPHIGHO2_02_FULL_43_16b</name>
    <dbReference type="NCBI Taxonomy" id="1802601"/>
    <lineage>
        <taxon>Bacteria</taxon>
        <taxon>Candidatus Woykeibacteriota</taxon>
    </lineage>
</organism>
<keyword evidence="4 7" id="KW-0255">Endonuclease</keyword>
<keyword evidence="7" id="KW-0698">rRNA processing</keyword>
<keyword evidence="5 7" id="KW-0378">Hydrolase</keyword>
<evidence type="ECO:0000256" key="7">
    <source>
        <dbReference type="HAMAP-Rule" id="MF_00009"/>
    </source>
</evidence>
<sequence>MFKVNCIIEPHYPVATKFLRSSVHKILDLLKMKSNTEVSVSIIGDRKMKLLNTQFASTTETTDVLSFSQIETMPASNFVDSVSSKYLYIGDIAISYPQAIKNAIKDEDLVDTAIQKLLVHGLLHLLGYDHQTPSDEMYMKKLHNNIMKELMVEEGV</sequence>
<dbReference type="GO" id="GO:0008270">
    <property type="term" value="F:zinc ion binding"/>
    <property type="evidence" value="ECO:0007669"/>
    <property type="project" value="UniProtKB-UniRule"/>
</dbReference>
<dbReference type="Gene3D" id="3.40.390.30">
    <property type="entry name" value="Metalloproteases ('zincins'), catalytic domain"/>
    <property type="match status" value="1"/>
</dbReference>
<keyword evidence="3 7" id="KW-0479">Metal-binding</keyword>
<dbReference type="InterPro" id="IPR020549">
    <property type="entry name" value="YbeY_CS"/>
</dbReference>
<dbReference type="InterPro" id="IPR002036">
    <property type="entry name" value="YbeY"/>
</dbReference>
<dbReference type="Pfam" id="PF02130">
    <property type="entry name" value="YbeY"/>
    <property type="match status" value="1"/>
</dbReference>
<dbReference type="PANTHER" id="PTHR46986">
    <property type="entry name" value="ENDORIBONUCLEASE YBEY, CHLOROPLASTIC"/>
    <property type="match status" value="1"/>
</dbReference>
<comment type="cofactor">
    <cofactor evidence="7">
        <name>Zn(2+)</name>
        <dbReference type="ChEBI" id="CHEBI:29105"/>
    </cofactor>
    <text evidence="7">Binds 1 zinc ion.</text>
</comment>
<keyword evidence="7" id="KW-0963">Cytoplasm</keyword>
<comment type="caution">
    <text evidence="8">The sequence shown here is derived from an EMBL/GenBank/DDBJ whole genome shotgun (WGS) entry which is preliminary data.</text>
</comment>
<evidence type="ECO:0000256" key="6">
    <source>
        <dbReference type="ARBA" id="ARBA00022833"/>
    </source>
</evidence>
<keyword evidence="6 7" id="KW-0862">Zinc</keyword>
<evidence type="ECO:0000256" key="1">
    <source>
        <dbReference type="ARBA" id="ARBA00010875"/>
    </source>
</evidence>
<dbReference type="HAMAP" id="MF_00009">
    <property type="entry name" value="Endoribonucl_YbeY"/>
    <property type="match status" value="1"/>
</dbReference>
<dbReference type="GO" id="GO:0006364">
    <property type="term" value="P:rRNA processing"/>
    <property type="evidence" value="ECO:0007669"/>
    <property type="project" value="UniProtKB-UniRule"/>
</dbReference>
<comment type="similarity">
    <text evidence="1 7">Belongs to the endoribonuclease YbeY family.</text>
</comment>
<comment type="subcellular location">
    <subcellularLocation>
        <location evidence="7">Cytoplasm</location>
    </subcellularLocation>
</comment>
<dbReference type="InterPro" id="IPR023091">
    <property type="entry name" value="MetalPrtase_cat_dom_sf_prd"/>
</dbReference>
<keyword evidence="7" id="KW-0690">Ribosome biogenesis</keyword>
<evidence type="ECO:0000313" key="9">
    <source>
        <dbReference type="Proteomes" id="UP000177821"/>
    </source>
</evidence>
<gene>
    <name evidence="7" type="primary">ybeY</name>
    <name evidence="8" type="ORF">A3J50_01970</name>
</gene>
<proteinExistence type="inferred from homology"/>
<protein>
    <recommendedName>
        <fullName evidence="7">Endoribonuclease YbeY</fullName>
        <ecNumber evidence="7">3.1.-.-</ecNumber>
    </recommendedName>
</protein>
<dbReference type="GO" id="GO:0005737">
    <property type="term" value="C:cytoplasm"/>
    <property type="evidence" value="ECO:0007669"/>
    <property type="project" value="UniProtKB-SubCell"/>
</dbReference>
<dbReference type="GO" id="GO:0004521">
    <property type="term" value="F:RNA endonuclease activity"/>
    <property type="evidence" value="ECO:0007669"/>
    <property type="project" value="UniProtKB-UniRule"/>
</dbReference>
<feature type="binding site" evidence="7">
    <location>
        <position position="120"/>
    </location>
    <ligand>
        <name>Zn(2+)</name>
        <dbReference type="ChEBI" id="CHEBI:29105"/>
        <note>catalytic</note>
    </ligand>
</feature>
<accession>A0A1G1WR43</accession>
<name>A0A1G1WR43_9BACT</name>
<reference evidence="8 9" key="1">
    <citation type="journal article" date="2016" name="Nat. Commun.">
        <title>Thousands of microbial genomes shed light on interconnected biogeochemical processes in an aquifer system.</title>
        <authorList>
            <person name="Anantharaman K."/>
            <person name="Brown C.T."/>
            <person name="Hug L.A."/>
            <person name="Sharon I."/>
            <person name="Castelle C.J."/>
            <person name="Probst A.J."/>
            <person name="Thomas B.C."/>
            <person name="Singh A."/>
            <person name="Wilkins M.J."/>
            <person name="Karaoz U."/>
            <person name="Brodie E.L."/>
            <person name="Williams K.H."/>
            <person name="Hubbard S.S."/>
            <person name="Banfield J.F."/>
        </authorList>
    </citation>
    <scope>NUCLEOTIDE SEQUENCE [LARGE SCALE GENOMIC DNA]</scope>
</reference>
<dbReference type="EMBL" id="MHCX01000005">
    <property type="protein sequence ID" value="OGY30198.1"/>
    <property type="molecule type" value="Genomic_DNA"/>
</dbReference>
<dbReference type="PANTHER" id="PTHR46986:SF1">
    <property type="entry name" value="ENDORIBONUCLEASE YBEY, CHLOROPLASTIC"/>
    <property type="match status" value="1"/>
</dbReference>
<evidence type="ECO:0000256" key="2">
    <source>
        <dbReference type="ARBA" id="ARBA00022722"/>
    </source>
</evidence>
<comment type="function">
    <text evidence="7">Single strand-specific metallo-endoribonuclease involved in late-stage 70S ribosome quality control and in maturation of the 3' terminus of the 16S rRNA.</text>
</comment>
<dbReference type="EC" id="3.1.-.-" evidence="7"/>